<protein>
    <recommendedName>
        <fullName evidence="11">Vitamin B12-dependent ribonucleotide reductase</fullName>
        <ecNumber evidence="11">1.17.4.1</ecNumber>
    </recommendedName>
</protein>
<dbReference type="Proteomes" id="UP000032233">
    <property type="component" value="Unassembled WGS sequence"/>
</dbReference>
<keyword evidence="4 11" id="KW-0237">DNA synthesis</keyword>
<dbReference type="InterPro" id="IPR000788">
    <property type="entry name" value="RNR_lg_C"/>
</dbReference>
<dbReference type="CDD" id="cd02888">
    <property type="entry name" value="RNR_II_dimer"/>
    <property type="match status" value="1"/>
</dbReference>
<keyword evidence="5 11" id="KW-0547">Nucleotide-binding</keyword>
<evidence type="ECO:0000313" key="14">
    <source>
        <dbReference type="EMBL" id="KIX15915.1"/>
    </source>
</evidence>
<evidence type="ECO:0000256" key="8">
    <source>
        <dbReference type="ARBA" id="ARBA00023157"/>
    </source>
</evidence>
<dbReference type="AlphaFoldDB" id="A0A0D2K2R8"/>
<evidence type="ECO:0000256" key="4">
    <source>
        <dbReference type="ARBA" id="ARBA00022634"/>
    </source>
</evidence>
<keyword evidence="3 11" id="KW-0846">Cobalamin</keyword>
<evidence type="ECO:0000256" key="9">
    <source>
        <dbReference type="ARBA" id="ARBA00023285"/>
    </source>
</evidence>
<comment type="caution">
    <text evidence="14">The sequence shown here is derived from an EMBL/GenBank/DDBJ whole genome shotgun (WGS) entry which is preliminary data.</text>
</comment>
<dbReference type="Gene3D" id="3.20.70.20">
    <property type="match status" value="1"/>
</dbReference>
<evidence type="ECO:0000256" key="1">
    <source>
        <dbReference type="ARBA" id="ARBA00001922"/>
    </source>
</evidence>
<sequence length="598" mass="64773">MLRRRYLIRDEKGRVVETPERMLQRVARAMAGAEEISGGSAEARIWEKRFLSALSQGLFLPNSPTLMNAGRPLGQLSACFVLPVEDSLEGIFETVKQAAIIHKTGGGTGFDFSGLRPAGDQVASTGGISSGPVSFMQVFDTATEAIKQGGVRRGANMGILHVSHPDIELFIRAKTELDLFSNFNLSVMVTDEFMQKVRADRDWDLINPRNGSRVRKLKARGLFELMVESAHGAGEPGLVFFDALNRGNPTPALGRFNATNPCGEQPLLPYESCNLASLVLPRFVKGKQINYPALEEAAGLVVRFLDNALEVNRFPLPQVKKATRLTRKVGLGVMGFADLLIALNIPYESSRAAQVAQKVMKAINSAAREMSRDLARQRGSFPAFAKSVFPAQGETRMRNATVTTLAPTGALSLLMGCSAGIEPLFALSHKRRMLDDQLVNEVNPAFKARLAELGLDTLQNQKALAQSGLAASIAGLPFKDREVFKSAHEITAQGHMAIQRAFQLYTDNAVSKTVNLPARAPVKEVWQVFEQAHAMGLKGITVFRHGSRGRQVLELASLPGEPARDSPSKPGQCPRCGGALATEGGCQTCFWCGASGCE</sequence>
<feature type="domain" description="Ribonucleotide reductase large subunit C-terminal" evidence="13">
    <location>
        <begin position="397"/>
        <end position="542"/>
    </location>
</feature>
<dbReference type="GO" id="GO:0071897">
    <property type="term" value="P:DNA biosynthetic process"/>
    <property type="evidence" value="ECO:0007669"/>
    <property type="project" value="UniProtKB-KW"/>
</dbReference>
<dbReference type="InterPro" id="IPR013344">
    <property type="entry name" value="RNR_NrdJ/NrdZ"/>
</dbReference>
<evidence type="ECO:0000256" key="3">
    <source>
        <dbReference type="ARBA" id="ARBA00022628"/>
    </source>
</evidence>
<dbReference type="UniPathway" id="UPA00326"/>
<dbReference type="GO" id="GO:0031419">
    <property type="term" value="F:cobalamin binding"/>
    <property type="evidence" value="ECO:0007669"/>
    <property type="project" value="UniProtKB-KW"/>
</dbReference>
<dbReference type="FunCoup" id="A0A0D2K2R8">
    <property type="interactions" value="128"/>
</dbReference>
<dbReference type="PANTHER" id="PTHR43371:SF1">
    <property type="entry name" value="RIBONUCLEOSIDE-DIPHOSPHATE REDUCTASE"/>
    <property type="match status" value="1"/>
</dbReference>
<evidence type="ECO:0000259" key="13">
    <source>
        <dbReference type="Pfam" id="PF02867"/>
    </source>
</evidence>
<comment type="similarity">
    <text evidence="2 11">Belongs to the ribonucleoside diphosphate reductase class-2 family.</text>
</comment>
<dbReference type="InterPro" id="IPR050862">
    <property type="entry name" value="RdRp_reductase_class-2"/>
</dbReference>
<dbReference type="EMBL" id="AZAC01000001">
    <property type="protein sequence ID" value="KIX15915.1"/>
    <property type="molecule type" value="Genomic_DNA"/>
</dbReference>
<dbReference type="Pfam" id="PF00317">
    <property type="entry name" value="Ribonuc_red_lgN"/>
    <property type="match status" value="1"/>
</dbReference>
<dbReference type="PRINTS" id="PR01183">
    <property type="entry name" value="RIBORDTASEM1"/>
</dbReference>
<keyword evidence="15" id="KW-1185">Reference proteome</keyword>
<keyword evidence="7" id="KW-0215">Deoxyribonucleotide synthesis</keyword>
<dbReference type="Pfam" id="PF02867">
    <property type="entry name" value="Ribonuc_red_lgC"/>
    <property type="match status" value="2"/>
</dbReference>
<gene>
    <name evidence="14" type="ORF">X474_01175</name>
</gene>
<dbReference type="GO" id="GO:0005524">
    <property type="term" value="F:ATP binding"/>
    <property type="evidence" value="ECO:0007669"/>
    <property type="project" value="InterPro"/>
</dbReference>
<dbReference type="PANTHER" id="PTHR43371">
    <property type="entry name" value="VITAMIN B12-DEPENDENT RIBONUCLEOTIDE REDUCTASE"/>
    <property type="match status" value="1"/>
</dbReference>
<evidence type="ECO:0000256" key="2">
    <source>
        <dbReference type="ARBA" id="ARBA00007405"/>
    </source>
</evidence>
<dbReference type="SUPFAM" id="SSF48168">
    <property type="entry name" value="R1 subunit of ribonucleotide reductase, N-terminal domain"/>
    <property type="match status" value="1"/>
</dbReference>
<dbReference type="InterPro" id="IPR008926">
    <property type="entry name" value="RNR_R1-su_N"/>
</dbReference>
<proteinExistence type="inferred from homology"/>
<keyword evidence="6 11" id="KW-0560">Oxidoreductase</keyword>
<comment type="cofactor">
    <cofactor evidence="1 11">
        <name>adenosylcob(III)alamin</name>
        <dbReference type="ChEBI" id="CHEBI:18408"/>
    </cofactor>
</comment>
<feature type="domain" description="Ribonucleotide reductase large subunit C-terminal" evidence="13">
    <location>
        <begin position="77"/>
        <end position="387"/>
    </location>
</feature>
<comment type="catalytic activity">
    <reaction evidence="10 11">
        <text>a 2'-deoxyribonucleoside 5'-diphosphate + [thioredoxin]-disulfide + H2O = a ribonucleoside 5'-diphosphate + [thioredoxin]-dithiol</text>
        <dbReference type="Rhea" id="RHEA:23252"/>
        <dbReference type="Rhea" id="RHEA-COMP:10698"/>
        <dbReference type="Rhea" id="RHEA-COMP:10700"/>
        <dbReference type="ChEBI" id="CHEBI:15377"/>
        <dbReference type="ChEBI" id="CHEBI:29950"/>
        <dbReference type="ChEBI" id="CHEBI:50058"/>
        <dbReference type="ChEBI" id="CHEBI:57930"/>
        <dbReference type="ChEBI" id="CHEBI:73316"/>
        <dbReference type="EC" id="1.17.4.1"/>
    </reaction>
</comment>
<dbReference type="InterPro" id="IPR013509">
    <property type="entry name" value="RNR_lsu_N"/>
</dbReference>
<dbReference type="SUPFAM" id="SSF51998">
    <property type="entry name" value="PFL-like glycyl radical enzymes"/>
    <property type="match status" value="1"/>
</dbReference>
<reference evidence="14 15" key="1">
    <citation type="submission" date="2013-11" db="EMBL/GenBank/DDBJ databases">
        <title>Metagenomic analysis of a methanogenic consortium involved in long chain n-alkane degradation.</title>
        <authorList>
            <person name="Davidova I.A."/>
            <person name="Callaghan A.V."/>
            <person name="Wawrik B."/>
            <person name="Pruitt S."/>
            <person name="Marks C."/>
            <person name="Duncan K.E."/>
            <person name="Suflita J.M."/>
        </authorList>
    </citation>
    <scope>NUCLEOTIDE SEQUENCE [LARGE SCALE GENOMIC DNA]</scope>
    <source>
        <strain evidence="14 15">SPR</strain>
    </source>
</reference>
<keyword evidence="9 11" id="KW-0170">Cobalt</keyword>
<evidence type="ECO:0000313" key="15">
    <source>
        <dbReference type="Proteomes" id="UP000032233"/>
    </source>
</evidence>
<dbReference type="NCBIfam" id="TIGR02504">
    <property type="entry name" value="NrdJ_Z"/>
    <property type="match status" value="1"/>
</dbReference>
<comment type="function">
    <text evidence="11">Catalyzes the reduction of ribonucleotides to deoxyribonucleotides. May function to provide a pool of deoxyribonucleotide precursors for DNA repair during oxygen limitation and/or for immediate growth after restoration of oxygen.</text>
</comment>
<accession>A0A0D2K2R8</accession>
<evidence type="ECO:0000256" key="10">
    <source>
        <dbReference type="ARBA" id="ARBA00047754"/>
    </source>
</evidence>
<feature type="domain" description="Ribonucleotide reductase large subunit N-terminal" evidence="12">
    <location>
        <begin position="2"/>
        <end position="74"/>
    </location>
</feature>
<organism evidence="14 15">
    <name type="scientific">Dethiosulfatarculus sandiegensis</name>
    <dbReference type="NCBI Taxonomy" id="1429043"/>
    <lineage>
        <taxon>Bacteria</taxon>
        <taxon>Pseudomonadati</taxon>
        <taxon>Thermodesulfobacteriota</taxon>
        <taxon>Desulfarculia</taxon>
        <taxon>Desulfarculales</taxon>
        <taxon>Desulfarculaceae</taxon>
        <taxon>Dethiosulfatarculus</taxon>
    </lineage>
</organism>
<dbReference type="EC" id="1.17.4.1" evidence="11"/>
<keyword evidence="8" id="KW-1015">Disulfide bond</keyword>
<evidence type="ECO:0000256" key="5">
    <source>
        <dbReference type="ARBA" id="ARBA00022741"/>
    </source>
</evidence>
<evidence type="ECO:0000259" key="12">
    <source>
        <dbReference type="Pfam" id="PF00317"/>
    </source>
</evidence>
<dbReference type="InParanoid" id="A0A0D2K2R8"/>
<name>A0A0D2K2R8_9BACT</name>
<dbReference type="GO" id="GO:0004748">
    <property type="term" value="F:ribonucleoside-diphosphate reductase activity, thioredoxin disulfide as acceptor"/>
    <property type="evidence" value="ECO:0007669"/>
    <property type="project" value="UniProtKB-EC"/>
</dbReference>
<dbReference type="GO" id="GO:0009263">
    <property type="term" value="P:deoxyribonucleotide biosynthetic process"/>
    <property type="evidence" value="ECO:0007669"/>
    <property type="project" value="UniProtKB-KW"/>
</dbReference>
<evidence type="ECO:0000256" key="6">
    <source>
        <dbReference type="ARBA" id="ARBA00023002"/>
    </source>
</evidence>
<evidence type="ECO:0000256" key="11">
    <source>
        <dbReference type="RuleBase" id="RU364064"/>
    </source>
</evidence>
<evidence type="ECO:0000256" key="7">
    <source>
        <dbReference type="ARBA" id="ARBA00023116"/>
    </source>
</evidence>
<dbReference type="STRING" id="1429043.X474_01175"/>
<dbReference type="PATRIC" id="fig|1429043.3.peg.251"/>